<dbReference type="NCBIfam" id="TIGR00163">
    <property type="entry name" value="PS_decarb"/>
    <property type="match status" value="1"/>
</dbReference>
<accession>A0ABV3PZI7</accession>
<evidence type="ECO:0000313" key="13">
    <source>
        <dbReference type="EMBL" id="MEW9500508.1"/>
    </source>
</evidence>
<evidence type="ECO:0000256" key="8">
    <source>
        <dbReference type="ARBA" id="ARBA00023209"/>
    </source>
</evidence>
<evidence type="ECO:0000256" key="10">
    <source>
        <dbReference type="ARBA" id="ARBA00023264"/>
    </source>
</evidence>
<reference evidence="13 14" key="1">
    <citation type="journal article" date="1979" name="Int. J. Syst. Evol. Microbiol.">
        <title>Bacillus globisporus subsp. marinus subsp. nov.</title>
        <authorList>
            <person name="Liu H."/>
        </authorList>
    </citation>
    <scope>NUCLEOTIDE SEQUENCE [LARGE SCALE GENOMIC DNA]</scope>
    <source>
        <strain evidence="13 14">DSM 1297</strain>
    </source>
</reference>
<keyword evidence="11" id="KW-0670">Pyruvate</keyword>
<evidence type="ECO:0000256" key="2">
    <source>
        <dbReference type="ARBA" id="ARBA00005189"/>
    </source>
</evidence>
<dbReference type="Pfam" id="PF02666">
    <property type="entry name" value="PS_Dcarbxylase"/>
    <property type="match status" value="1"/>
</dbReference>
<evidence type="ECO:0000256" key="4">
    <source>
        <dbReference type="ARBA" id="ARBA00022516"/>
    </source>
</evidence>
<comment type="cofactor">
    <cofactor evidence="1">
        <name>pyruvate</name>
        <dbReference type="ChEBI" id="CHEBI:15361"/>
    </cofactor>
</comment>
<evidence type="ECO:0000256" key="5">
    <source>
        <dbReference type="ARBA" id="ARBA00022793"/>
    </source>
</evidence>
<sequence length="259" mass="29485">MKRFVYQKLIELTNGKASSLLLKSFTTSSLSKHVIHSYKKVFSISDNEWITPQNGFQSLQDFFTRQVVKESRPINTDPNVLTSPVDGTIEYAGKISAEDEYIVKGLRYKLEELLGSKEYAEVFTGGAVFILYLSPANYHRIHSPVNAEVGRQWIFGRTSYPVNKFGLSLGDRPLSKNYRMITELFTKRGKMAFVKVGAMFVNSIHLTNTGDRWKQGEEVGLFRFGSTVIMVVEKDTIELTKKSGLIRMGEEIARFRNDE</sequence>
<dbReference type="RefSeq" id="WP_367777797.1">
    <property type="nucleotide sequence ID" value="NZ_JBFMIA010000001.1"/>
</dbReference>
<keyword evidence="6" id="KW-0443">Lipid metabolism</keyword>
<evidence type="ECO:0000256" key="6">
    <source>
        <dbReference type="ARBA" id="ARBA00023098"/>
    </source>
</evidence>
<keyword evidence="5" id="KW-0210">Decarboxylase</keyword>
<evidence type="ECO:0000256" key="3">
    <source>
        <dbReference type="ARBA" id="ARBA00012243"/>
    </source>
</evidence>
<evidence type="ECO:0000256" key="7">
    <source>
        <dbReference type="ARBA" id="ARBA00023145"/>
    </source>
</evidence>
<dbReference type="EMBL" id="JBFMIA010000001">
    <property type="protein sequence ID" value="MEW9500508.1"/>
    <property type="molecule type" value="Genomic_DNA"/>
</dbReference>
<evidence type="ECO:0000256" key="11">
    <source>
        <dbReference type="ARBA" id="ARBA00023317"/>
    </source>
</evidence>
<evidence type="ECO:0000256" key="9">
    <source>
        <dbReference type="ARBA" id="ARBA00023239"/>
    </source>
</evidence>
<comment type="pathway">
    <text evidence="2">Lipid metabolism.</text>
</comment>
<comment type="caution">
    <text evidence="13">The sequence shown here is derived from an EMBL/GenBank/DDBJ whole genome shotgun (WGS) entry which is preliminary data.</text>
</comment>
<dbReference type="GO" id="GO:0004609">
    <property type="term" value="F:phosphatidylserine decarboxylase activity"/>
    <property type="evidence" value="ECO:0007669"/>
    <property type="project" value="UniProtKB-EC"/>
</dbReference>
<proteinExistence type="predicted"/>
<keyword evidence="8" id="KW-0594">Phospholipid biosynthesis</keyword>
<evidence type="ECO:0000256" key="12">
    <source>
        <dbReference type="ARBA" id="ARBA00024326"/>
    </source>
</evidence>
<gene>
    <name evidence="13" type="ORF">AB1471_01690</name>
</gene>
<dbReference type="EC" id="4.1.1.65" evidence="3"/>
<dbReference type="PANTHER" id="PTHR10067">
    <property type="entry name" value="PHOSPHATIDYLSERINE DECARBOXYLASE"/>
    <property type="match status" value="1"/>
</dbReference>
<keyword evidence="7" id="KW-0865">Zymogen</keyword>
<dbReference type="InterPro" id="IPR003817">
    <property type="entry name" value="PS_Dcarbxylase"/>
</dbReference>
<keyword evidence="9 13" id="KW-0456">Lyase</keyword>
<evidence type="ECO:0000313" key="14">
    <source>
        <dbReference type="Proteomes" id="UP001556040"/>
    </source>
</evidence>
<dbReference type="NCBIfam" id="NF002853">
    <property type="entry name" value="PRK03140.1"/>
    <property type="match status" value="1"/>
</dbReference>
<name>A0ABV3PZI7_9BACL</name>
<keyword evidence="10" id="KW-1208">Phospholipid metabolism</keyword>
<dbReference type="Proteomes" id="UP001556040">
    <property type="component" value="Unassembled WGS sequence"/>
</dbReference>
<protein>
    <recommendedName>
        <fullName evidence="3">phosphatidylserine decarboxylase</fullName>
        <ecNumber evidence="3">4.1.1.65</ecNumber>
    </recommendedName>
</protein>
<keyword evidence="14" id="KW-1185">Reference proteome</keyword>
<comment type="pathway">
    <text evidence="12">Phospholipid metabolism; phosphatidylethanolamine biosynthesis.</text>
</comment>
<keyword evidence="4" id="KW-0444">Lipid biosynthesis</keyword>
<dbReference type="InterPro" id="IPR033177">
    <property type="entry name" value="PSD-B"/>
</dbReference>
<dbReference type="PANTHER" id="PTHR10067:SF6">
    <property type="entry name" value="PHOSPHATIDYLSERINE DECARBOXYLASE PROENZYME, MITOCHONDRIAL"/>
    <property type="match status" value="1"/>
</dbReference>
<evidence type="ECO:0000256" key="1">
    <source>
        <dbReference type="ARBA" id="ARBA00001928"/>
    </source>
</evidence>
<organism evidence="13 14">
    <name type="scientific">Jeotgalibacillus marinus</name>
    <dbReference type="NCBI Taxonomy" id="86667"/>
    <lineage>
        <taxon>Bacteria</taxon>
        <taxon>Bacillati</taxon>
        <taxon>Bacillota</taxon>
        <taxon>Bacilli</taxon>
        <taxon>Bacillales</taxon>
        <taxon>Caryophanaceae</taxon>
        <taxon>Jeotgalibacillus</taxon>
    </lineage>
</organism>